<evidence type="ECO:0000313" key="4">
    <source>
        <dbReference type="Proteomes" id="UP000282184"/>
    </source>
</evidence>
<dbReference type="AlphaFoldDB" id="A0A3S0JE32"/>
<organism evidence="3 4">
    <name type="scientific">Hymenobacter gummosus</name>
    <dbReference type="NCBI Taxonomy" id="1776032"/>
    <lineage>
        <taxon>Bacteria</taxon>
        <taxon>Pseudomonadati</taxon>
        <taxon>Bacteroidota</taxon>
        <taxon>Cytophagia</taxon>
        <taxon>Cytophagales</taxon>
        <taxon>Hymenobacteraceae</taxon>
        <taxon>Hymenobacter</taxon>
    </lineage>
</organism>
<evidence type="ECO:0000256" key="2">
    <source>
        <dbReference type="SAM" id="SignalP"/>
    </source>
</evidence>
<keyword evidence="2" id="KW-0732">Signal</keyword>
<evidence type="ECO:0008006" key="5">
    <source>
        <dbReference type="Google" id="ProtNLM"/>
    </source>
</evidence>
<dbReference type="Proteomes" id="UP000282184">
    <property type="component" value="Unassembled WGS sequence"/>
</dbReference>
<feature type="chain" id="PRO_5018683677" description="Periplasmic heavy metal sensor" evidence="2">
    <location>
        <begin position="21"/>
        <end position="159"/>
    </location>
</feature>
<accession>A0A3S0JE32</accession>
<feature type="signal peptide" evidence="2">
    <location>
        <begin position="1"/>
        <end position="20"/>
    </location>
</feature>
<dbReference type="RefSeq" id="WP_126695495.1">
    <property type="nucleotide sequence ID" value="NZ_RXOF01000016.1"/>
</dbReference>
<dbReference type="OrthoDB" id="884879at2"/>
<evidence type="ECO:0000313" key="3">
    <source>
        <dbReference type="EMBL" id="RTQ46331.1"/>
    </source>
</evidence>
<keyword evidence="4" id="KW-1185">Reference proteome</keyword>
<feature type="region of interest" description="Disordered" evidence="1">
    <location>
        <begin position="18"/>
        <end position="53"/>
    </location>
</feature>
<reference evidence="3 4" key="1">
    <citation type="submission" date="2018-12" db="EMBL/GenBank/DDBJ databases">
        <title>Hymenobacter gummosus sp. nov., isolated from a spring.</title>
        <authorList>
            <person name="Nie L."/>
        </authorList>
    </citation>
    <scope>NUCLEOTIDE SEQUENCE [LARGE SCALE GENOMIC DNA]</scope>
    <source>
        <strain evidence="3 4">KCTC 52166</strain>
    </source>
</reference>
<dbReference type="EMBL" id="RXOF01000016">
    <property type="protein sequence ID" value="RTQ46331.1"/>
    <property type="molecule type" value="Genomic_DNA"/>
</dbReference>
<comment type="caution">
    <text evidence="3">The sequence shown here is derived from an EMBL/GenBank/DDBJ whole genome shotgun (WGS) entry which is preliminary data.</text>
</comment>
<evidence type="ECO:0000256" key="1">
    <source>
        <dbReference type="SAM" id="MobiDB-lite"/>
    </source>
</evidence>
<proteinExistence type="predicted"/>
<protein>
    <recommendedName>
        <fullName evidence="5">Periplasmic heavy metal sensor</fullName>
    </recommendedName>
</protein>
<feature type="region of interest" description="Disordered" evidence="1">
    <location>
        <begin position="133"/>
        <end position="159"/>
    </location>
</feature>
<gene>
    <name evidence="3" type="ORF">EJV47_22675</name>
</gene>
<sequence>MKKMLFLLLAAGLSFSTAQAQTSPAADNAYQDRPGGMGRGQQRTPEQRADMQTQRLTTQLGLSAEQQPKVREIFLGQANRMETLRGQGPGADRQAMMQQMKDARTSADEQLKGVLSAEQFAKYQQLREDRLERAGEMRDARQEGKVKTKADKTKAKVKS</sequence>
<name>A0A3S0JE32_9BACT</name>